<keyword evidence="3" id="KW-0808">Transferase</keyword>
<dbReference type="InterPro" id="IPR042102">
    <property type="entry name" value="RNA_pol_Rpb1_3_sf"/>
</dbReference>
<dbReference type="InterPro" id="IPR007066">
    <property type="entry name" value="RNA_pol_Rpb1_3"/>
</dbReference>
<dbReference type="AlphaFoldDB" id="X1NTH9"/>
<dbReference type="EMBL" id="BARV01015382">
    <property type="protein sequence ID" value="GAI30090.1"/>
    <property type="molecule type" value="Genomic_DNA"/>
</dbReference>
<dbReference type="PANTHER" id="PTHR48443:SF1">
    <property type="entry name" value="DNA-DIRECTED RNA POLYMERASE SUBUNIT BETA"/>
    <property type="match status" value="1"/>
</dbReference>
<evidence type="ECO:0000313" key="9">
    <source>
        <dbReference type="EMBL" id="GAI30090.1"/>
    </source>
</evidence>
<organism evidence="9">
    <name type="scientific">marine sediment metagenome</name>
    <dbReference type="NCBI Taxonomy" id="412755"/>
    <lineage>
        <taxon>unclassified sequences</taxon>
        <taxon>metagenomes</taxon>
        <taxon>ecological metagenomes</taxon>
    </lineage>
</organism>
<dbReference type="PANTHER" id="PTHR48443">
    <property type="entry name" value="DNA-DIRECTED RNA POLYMERASE SUBUNIT BETA"/>
    <property type="match status" value="1"/>
</dbReference>
<dbReference type="GO" id="GO:0003677">
    <property type="term" value="F:DNA binding"/>
    <property type="evidence" value="ECO:0007669"/>
    <property type="project" value="InterPro"/>
</dbReference>
<evidence type="ECO:0000259" key="6">
    <source>
        <dbReference type="Pfam" id="PF04983"/>
    </source>
</evidence>
<comment type="caution">
    <text evidence="9">The sequence shown here is derived from an EMBL/GenBank/DDBJ whole genome shotgun (WGS) entry which is preliminary data.</text>
</comment>
<feature type="non-terminal residue" evidence="9">
    <location>
        <position position="294"/>
    </location>
</feature>
<proteinExistence type="predicted"/>
<dbReference type="Pfam" id="PF05000">
    <property type="entry name" value="RNA_pol_Rpb1_4"/>
    <property type="match status" value="1"/>
</dbReference>
<dbReference type="Gene3D" id="1.10.274.100">
    <property type="entry name" value="RNA polymerase Rpb1, domain 3"/>
    <property type="match status" value="1"/>
</dbReference>
<dbReference type="InterPro" id="IPR007081">
    <property type="entry name" value="RNA_pol_Rpb1_5"/>
</dbReference>
<dbReference type="InterPro" id="IPR038120">
    <property type="entry name" value="Rpb1_funnel_sf"/>
</dbReference>
<dbReference type="GO" id="GO:0000428">
    <property type="term" value="C:DNA-directed RNA polymerase complex"/>
    <property type="evidence" value="ECO:0007669"/>
    <property type="project" value="UniProtKB-KW"/>
</dbReference>
<evidence type="ECO:0000259" key="7">
    <source>
        <dbReference type="Pfam" id="PF04998"/>
    </source>
</evidence>
<accession>X1NTH9</accession>
<dbReference type="Gene3D" id="1.10.132.30">
    <property type="match status" value="1"/>
</dbReference>
<feature type="domain" description="RNA polymerase Rpb1" evidence="7">
    <location>
        <begin position="195"/>
        <end position="281"/>
    </location>
</feature>
<dbReference type="GO" id="GO:0003899">
    <property type="term" value="F:DNA-directed RNA polymerase activity"/>
    <property type="evidence" value="ECO:0007669"/>
    <property type="project" value="UniProtKB-EC"/>
</dbReference>
<dbReference type="InterPro" id="IPR007083">
    <property type="entry name" value="RNA_pol_Rpb1_4"/>
</dbReference>
<dbReference type="SUPFAM" id="SSF64484">
    <property type="entry name" value="beta and beta-prime subunits of DNA dependent RNA-polymerase"/>
    <property type="match status" value="1"/>
</dbReference>
<gene>
    <name evidence="9" type="ORF">S06H3_26592</name>
</gene>
<evidence type="ECO:0000256" key="2">
    <source>
        <dbReference type="ARBA" id="ARBA00022478"/>
    </source>
</evidence>
<dbReference type="Pfam" id="PF04983">
    <property type="entry name" value="RNA_pol_Rpb1_3"/>
    <property type="match status" value="1"/>
</dbReference>
<evidence type="ECO:0000256" key="5">
    <source>
        <dbReference type="ARBA" id="ARBA00023163"/>
    </source>
</evidence>
<sequence>PDSSPQFNQDSDGGKINTTVGRILFNDALPPQLRFYNKIVDRASLRTLVSDCIRLLGNEGTASVLDRLKQLGFDYATRSGVSIAMNDIEEPPDKHELLKEAEERVSLIEEQFNHGLITEGEKYESVIQVWMETTDKMTESISRALDPHGSVYMMATSGAKGNISQIRQMAGMRGLMTDPSGKIMDFPIKSSLRDGLSPMEYFISTHGARKGLADTALRTSDSGYLTRRLVDIAQDVIVAETDCGTTEGVWIYRETAGGSLPPFENRITGYLAASKIVEPGTNAVIVERGEEIDE</sequence>
<feature type="non-terminal residue" evidence="9">
    <location>
        <position position="1"/>
    </location>
</feature>
<reference evidence="9" key="1">
    <citation type="journal article" date="2014" name="Front. Microbiol.">
        <title>High frequency of phylogenetically diverse reductive dehalogenase-homologous genes in deep subseafloor sedimentary metagenomes.</title>
        <authorList>
            <person name="Kawai M."/>
            <person name="Futagami T."/>
            <person name="Toyoda A."/>
            <person name="Takaki Y."/>
            <person name="Nishi S."/>
            <person name="Hori S."/>
            <person name="Arai W."/>
            <person name="Tsubouchi T."/>
            <person name="Morono Y."/>
            <person name="Uchiyama I."/>
            <person name="Ito T."/>
            <person name="Fujiyama A."/>
            <person name="Inagaki F."/>
            <person name="Takami H."/>
        </authorList>
    </citation>
    <scope>NUCLEOTIDE SEQUENCE</scope>
    <source>
        <strain evidence="9">Expedition CK06-06</strain>
    </source>
</reference>
<evidence type="ECO:0000259" key="8">
    <source>
        <dbReference type="Pfam" id="PF05000"/>
    </source>
</evidence>
<dbReference type="GO" id="GO:0006351">
    <property type="term" value="P:DNA-templated transcription"/>
    <property type="evidence" value="ECO:0007669"/>
    <property type="project" value="InterPro"/>
</dbReference>
<keyword evidence="4" id="KW-0548">Nucleotidyltransferase</keyword>
<evidence type="ECO:0000256" key="1">
    <source>
        <dbReference type="ARBA" id="ARBA00012418"/>
    </source>
</evidence>
<feature type="domain" description="RNA polymerase Rpb1" evidence="8">
    <location>
        <begin position="117"/>
        <end position="186"/>
    </location>
</feature>
<evidence type="ECO:0000256" key="4">
    <source>
        <dbReference type="ARBA" id="ARBA00022695"/>
    </source>
</evidence>
<keyword evidence="2" id="KW-0240">DNA-directed RNA polymerase</keyword>
<evidence type="ECO:0000256" key="3">
    <source>
        <dbReference type="ARBA" id="ARBA00022679"/>
    </source>
</evidence>
<name>X1NTH9_9ZZZZ</name>
<feature type="domain" description="RNA polymerase Rpb1" evidence="6">
    <location>
        <begin position="15"/>
        <end position="88"/>
    </location>
</feature>
<dbReference type="EC" id="2.7.7.6" evidence="1"/>
<dbReference type="Pfam" id="PF04998">
    <property type="entry name" value="RNA_pol_Rpb1_5"/>
    <property type="match status" value="1"/>
</dbReference>
<protein>
    <recommendedName>
        <fullName evidence="1">DNA-directed RNA polymerase</fullName>
        <ecNumber evidence="1">2.7.7.6</ecNumber>
    </recommendedName>
</protein>
<keyword evidence="5" id="KW-0804">Transcription</keyword>